<keyword evidence="3" id="KW-1185">Reference proteome</keyword>
<organism evidence="2 3">
    <name type="scientific">Krasilnikovia cinnamomea</name>
    <dbReference type="NCBI Taxonomy" id="349313"/>
    <lineage>
        <taxon>Bacteria</taxon>
        <taxon>Bacillati</taxon>
        <taxon>Actinomycetota</taxon>
        <taxon>Actinomycetes</taxon>
        <taxon>Micromonosporales</taxon>
        <taxon>Micromonosporaceae</taxon>
        <taxon>Krasilnikovia</taxon>
    </lineage>
</organism>
<protein>
    <submittedName>
        <fullName evidence="2">Uncharacterized protein</fullName>
    </submittedName>
</protein>
<name>A0A4Q7ZIN1_9ACTN</name>
<dbReference type="EMBL" id="SHKY01000001">
    <property type="protein sequence ID" value="RZU50123.1"/>
    <property type="molecule type" value="Genomic_DNA"/>
</dbReference>
<dbReference type="Proteomes" id="UP000292564">
    <property type="component" value="Unassembled WGS sequence"/>
</dbReference>
<proteinExistence type="predicted"/>
<feature type="region of interest" description="Disordered" evidence="1">
    <location>
        <begin position="55"/>
        <end position="81"/>
    </location>
</feature>
<comment type="caution">
    <text evidence="2">The sequence shown here is derived from an EMBL/GenBank/DDBJ whole genome shotgun (WGS) entry which is preliminary data.</text>
</comment>
<gene>
    <name evidence="2" type="ORF">EV385_1888</name>
</gene>
<sequence>MDLSTSDLLIGLGLIAVATCAASAVYARVRASRRAPWRPMASAHPDRATPIARLYGTAQPGSPQGHARHTTESPDQSGRHFVRDELLYAKTYRIGPDRRVRAQTPR</sequence>
<evidence type="ECO:0000313" key="2">
    <source>
        <dbReference type="EMBL" id="RZU50123.1"/>
    </source>
</evidence>
<evidence type="ECO:0000256" key="1">
    <source>
        <dbReference type="SAM" id="MobiDB-lite"/>
    </source>
</evidence>
<evidence type="ECO:0000313" key="3">
    <source>
        <dbReference type="Proteomes" id="UP000292564"/>
    </source>
</evidence>
<feature type="compositionally biased region" description="Basic and acidic residues" evidence="1">
    <location>
        <begin position="69"/>
        <end position="81"/>
    </location>
</feature>
<dbReference type="AlphaFoldDB" id="A0A4Q7ZIN1"/>
<dbReference type="RefSeq" id="WP_130509101.1">
    <property type="nucleotide sequence ID" value="NZ_SHKY01000001.1"/>
</dbReference>
<accession>A0A4Q7ZIN1</accession>
<reference evidence="2 3" key="1">
    <citation type="submission" date="2019-02" db="EMBL/GenBank/DDBJ databases">
        <title>Sequencing the genomes of 1000 actinobacteria strains.</title>
        <authorList>
            <person name="Klenk H.-P."/>
        </authorList>
    </citation>
    <scope>NUCLEOTIDE SEQUENCE [LARGE SCALE GENOMIC DNA]</scope>
    <source>
        <strain evidence="2 3">DSM 45162</strain>
    </source>
</reference>